<dbReference type="SUPFAM" id="SSF46938">
    <property type="entry name" value="CRAL/TRIO N-terminal domain"/>
    <property type="match status" value="1"/>
</dbReference>
<dbReference type="InterPro" id="IPR036273">
    <property type="entry name" value="CRAL/TRIO_N_dom_sf"/>
</dbReference>
<gene>
    <name evidence="2" type="ORF">PGLA1383_LOCUS23173</name>
    <name evidence="3" type="ORF">PGLA2088_LOCUS15996</name>
</gene>
<reference evidence="2" key="1">
    <citation type="submission" date="2021-02" db="EMBL/GenBank/DDBJ databases">
        <authorList>
            <person name="Dougan E. K."/>
            <person name="Rhodes N."/>
            <person name="Thang M."/>
            <person name="Chan C."/>
        </authorList>
    </citation>
    <scope>NUCLEOTIDE SEQUENCE</scope>
</reference>
<dbReference type="AlphaFoldDB" id="A0A813F4I2"/>
<dbReference type="SUPFAM" id="SSF52087">
    <property type="entry name" value="CRAL/TRIO domain"/>
    <property type="match status" value="1"/>
</dbReference>
<dbReference type="CDD" id="cd00170">
    <property type="entry name" value="SEC14"/>
    <property type="match status" value="1"/>
</dbReference>
<dbReference type="InterPro" id="IPR036865">
    <property type="entry name" value="CRAL-TRIO_dom_sf"/>
</dbReference>
<evidence type="ECO:0000259" key="1">
    <source>
        <dbReference type="PROSITE" id="PS50191"/>
    </source>
</evidence>
<evidence type="ECO:0000313" key="4">
    <source>
        <dbReference type="Proteomes" id="UP000654075"/>
    </source>
</evidence>
<accession>A0A813F4I2</accession>
<evidence type="ECO:0000313" key="2">
    <source>
        <dbReference type="EMBL" id="CAE8605037.1"/>
    </source>
</evidence>
<proteinExistence type="predicted"/>
<comment type="caution">
    <text evidence="2">The sequence shown here is derived from an EMBL/GenBank/DDBJ whole genome shotgun (WGS) entry which is preliminary data.</text>
</comment>
<dbReference type="EMBL" id="CAJNNW010020121">
    <property type="protein sequence ID" value="CAE8665719.1"/>
    <property type="molecule type" value="Genomic_DNA"/>
</dbReference>
<protein>
    <recommendedName>
        <fullName evidence="1">CRAL-TRIO domain-containing protein</fullName>
    </recommendedName>
</protein>
<dbReference type="Proteomes" id="UP000626109">
    <property type="component" value="Unassembled WGS sequence"/>
</dbReference>
<dbReference type="SMART" id="SM00516">
    <property type="entry name" value="SEC14"/>
    <property type="match status" value="1"/>
</dbReference>
<feature type="non-terminal residue" evidence="2">
    <location>
        <position position="1"/>
    </location>
</feature>
<dbReference type="PANTHER" id="PTHR47556:SF1">
    <property type="entry name" value="SEC14P-LIKE PHOSPHATIDYLINOSITOL TRANSFER FAMILY PROTEIN"/>
    <property type="match status" value="1"/>
</dbReference>
<dbReference type="EMBL" id="CAJNNV010017286">
    <property type="protein sequence ID" value="CAE8605037.1"/>
    <property type="molecule type" value="Genomic_DNA"/>
</dbReference>
<dbReference type="Proteomes" id="UP000654075">
    <property type="component" value="Unassembled WGS sequence"/>
</dbReference>
<organism evidence="2 4">
    <name type="scientific">Polarella glacialis</name>
    <name type="common">Dinoflagellate</name>
    <dbReference type="NCBI Taxonomy" id="89957"/>
    <lineage>
        <taxon>Eukaryota</taxon>
        <taxon>Sar</taxon>
        <taxon>Alveolata</taxon>
        <taxon>Dinophyceae</taxon>
        <taxon>Suessiales</taxon>
        <taxon>Suessiaceae</taxon>
        <taxon>Polarella</taxon>
    </lineage>
</organism>
<name>A0A813F4I2_POLGL</name>
<feature type="domain" description="CRAL-TRIO" evidence="1">
    <location>
        <begin position="156"/>
        <end position="329"/>
    </location>
</feature>
<keyword evidence="4" id="KW-1185">Reference proteome</keyword>
<sequence length="329" mass="36921">EACSSGNHPSRASPPRFRASRARALNLCAAAAVASLTTAIAATDQLAFASAVSGVGPRSNLARRASGLVHDLGSVYIGENEEMASEASAERLDQLRRRLAATPGLPLWRGRSQATEEDGLLWWFLRDRRMDISESAQKLARCLQWRQDFRVDKLGPELFHKELRLRKAYLHESLDLAGRPVLVAVARRHNVLDRRLHESCQMCAWFMEQALDRLAMEGPEAQAQTQEGQRKAEQALGIFDVRDFSPLNIDPDFVSFLIDALYNYYPSRVSRVLFVGAPELFRGFWATAVRPLLGRYAALADFVSVEEVRDQYFAPGKAPPDFQSDFHFE</sequence>
<dbReference type="Gene3D" id="3.40.525.10">
    <property type="entry name" value="CRAL-TRIO lipid binding domain"/>
    <property type="match status" value="1"/>
</dbReference>
<dbReference type="OrthoDB" id="75724at2759"/>
<dbReference type="Pfam" id="PF00650">
    <property type="entry name" value="CRAL_TRIO"/>
    <property type="match status" value="1"/>
</dbReference>
<dbReference type="InterPro" id="IPR001251">
    <property type="entry name" value="CRAL-TRIO_dom"/>
</dbReference>
<evidence type="ECO:0000313" key="3">
    <source>
        <dbReference type="EMBL" id="CAE8665719.1"/>
    </source>
</evidence>
<dbReference type="PANTHER" id="PTHR47556">
    <property type="entry name" value="SEC14P-LIKE PHOSPHATIDYLINOSITOL TRANSFER FAMILY PROTEIN"/>
    <property type="match status" value="1"/>
</dbReference>
<dbReference type="PROSITE" id="PS50191">
    <property type="entry name" value="CRAL_TRIO"/>
    <property type="match status" value="1"/>
</dbReference>